<proteinExistence type="inferred from homology"/>
<dbReference type="PANTHER" id="PTHR43408">
    <property type="entry name" value="FMN REDUCTASE (NADPH)"/>
    <property type="match status" value="1"/>
</dbReference>
<evidence type="ECO:0000256" key="3">
    <source>
        <dbReference type="ARBA" id="ARBA00022643"/>
    </source>
</evidence>
<dbReference type="RefSeq" id="WP_111549607.1">
    <property type="nucleotide sequence ID" value="NZ_LIGK01000004.1"/>
</dbReference>
<evidence type="ECO:0000313" key="7">
    <source>
        <dbReference type="Proteomes" id="UP000249165"/>
    </source>
</evidence>
<evidence type="ECO:0000256" key="4">
    <source>
        <dbReference type="ARBA" id="ARBA00023002"/>
    </source>
</evidence>
<dbReference type="AlphaFoldDB" id="A0A327YPK6"/>
<organism evidence="6 7">
    <name type="scientific">Salipiger aestuarii</name>
    <dbReference type="NCBI Taxonomy" id="568098"/>
    <lineage>
        <taxon>Bacteria</taxon>
        <taxon>Pseudomonadati</taxon>
        <taxon>Pseudomonadota</taxon>
        <taxon>Alphaproteobacteria</taxon>
        <taxon>Rhodobacterales</taxon>
        <taxon>Roseobacteraceae</taxon>
        <taxon>Salipiger</taxon>
    </lineage>
</organism>
<keyword evidence="2" id="KW-0285">Flavoprotein</keyword>
<dbReference type="GO" id="GO:0016491">
    <property type="term" value="F:oxidoreductase activity"/>
    <property type="evidence" value="ECO:0007669"/>
    <property type="project" value="UniProtKB-KW"/>
</dbReference>
<keyword evidence="4" id="KW-0560">Oxidoreductase</keyword>
<dbReference type="InterPro" id="IPR029039">
    <property type="entry name" value="Flavoprotein-like_sf"/>
</dbReference>
<accession>A0A327YPK6</accession>
<dbReference type="Proteomes" id="UP000249165">
    <property type="component" value="Unassembled WGS sequence"/>
</dbReference>
<sequence length="174" mass="17990">MTIELISGNPSAGGRTSQLARDLGAALAALLDDTPPSDVAELATLAPNLFGWGDPDVGALKARVLAADFVVLATPTYKAAMTGLLKSFLDQFNAGALVGQVVIPVFTAGSDAHSLAPDFTLRPVLQELGASMPTASLYVVSSVLDKPNEMAADFIDRERFRLLGAAHGLALAKG</sequence>
<dbReference type="Gene3D" id="3.40.50.360">
    <property type="match status" value="1"/>
</dbReference>
<dbReference type="InterPro" id="IPR005025">
    <property type="entry name" value="FMN_Rdtase-like_dom"/>
</dbReference>
<dbReference type="OrthoDB" id="1643408at2"/>
<dbReference type="SUPFAM" id="SSF52218">
    <property type="entry name" value="Flavoproteins"/>
    <property type="match status" value="1"/>
</dbReference>
<comment type="similarity">
    <text evidence="1">Belongs to the SsuE family.</text>
</comment>
<keyword evidence="3" id="KW-0288">FMN</keyword>
<dbReference type="PANTHER" id="PTHR43408:SF1">
    <property type="entry name" value="FMN REDUCTASE (NADPH)"/>
    <property type="match status" value="1"/>
</dbReference>
<feature type="domain" description="NADPH-dependent FMN reductase-like" evidence="5">
    <location>
        <begin position="1"/>
        <end position="140"/>
    </location>
</feature>
<evidence type="ECO:0000313" key="6">
    <source>
        <dbReference type="EMBL" id="RAK22938.1"/>
    </source>
</evidence>
<dbReference type="EMBL" id="QLMG01000002">
    <property type="protein sequence ID" value="RAK22938.1"/>
    <property type="molecule type" value="Genomic_DNA"/>
</dbReference>
<keyword evidence="7" id="KW-1185">Reference proteome</keyword>
<dbReference type="InterPro" id="IPR051814">
    <property type="entry name" value="NAD(P)H-dep_FMN_reductase"/>
</dbReference>
<gene>
    <name evidence="6" type="ORF">ATI53_1002117</name>
</gene>
<name>A0A327YPK6_9RHOB</name>
<evidence type="ECO:0000256" key="2">
    <source>
        <dbReference type="ARBA" id="ARBA00022630"/>
    </source>
</evidence>
<dbReference type="Pfam" id="PF03358">
    <property type="entry name" value="FMN_red"/>
    <property type="match status" value="1"/>
</dbReference>
<comment type="caution">
    <text evidence="6">The sequence shown here is derived from an EMBL/GenBank/DDBJ whole genome shotgun (WGS) entry which is preliminary data.</text>
</comment>
<evidence type="ECO:0000256" key="1">
    <source>
        <dbReference type="ARBA" id="ARBA00005990"/>
    </source>
</evidence>
<protein>
    <submittedName>
        <fullName evidence="6">NAD(P)H-dependent FMN reductase</fullName>
    </submittedName>
</protein>
<reference evidence="6 7" key="1">
    <citation type="submission" date="2018-06" db="EMBL/GenBank/DDBJ databases">
        <title>Genomic Encyclopedia of Archaeal and Bacterial Type Strains, Phase II (KMG-II): from individual species to whole genera.</title>
        <authorList>
            <person name="Goeker M."/>
        </authorList>
    </citation>
    <scope>NUCLEOTIDE SEQUENCE [LARGE SCALE GENOMIC DNA]</scope>
    <source>
        <strain evidence="6 7">DSM 22011</strain>
    </source>
</reference>
<evidence type="ECO:0000259" key="5">
    <source>
        <dbReference type="Pfam" id="PF03358"/>
    </source>
</evidence>